<evidence type="ECO:0000256" key="1">
    <source>
        <dbReference type="ARBA" id="ARBA00022729"/>
    </source>
</evidence>
<sequence>MVTQSISKKLLLLAGICLLALQACQKDNEFRNAKPVQEVGLNSYDFLSQQQGLYDTLLYLLRKTGLDEQVKKEAVTFFVPQDFSIFAAMDNLNYNRKQRGQQPNWTLDSIPAAVWDTLLSRYLVKGIINSDSVDLADGVTLNTLAGHAMNARTVHVNASGIEDGGPILIQYNDMNDSRFIRDWVPATTQTADLKTQNGEIHVLDTKHIFGFNSFIRLALPQIPYKGEPRAIPGVIELADYDLGGEGLAYHDNDVSNNGNQYRGESVDLEVSSEGDYDVGWTAPGEWISYTVNVAETGDYLAVVRIASPNGGRNFHLEVDGVDVTGSMEVPNTGNYQSYTNVSRVIHLTKGKHILKFFEDTGAYNATKMTFTKLAEPLPAPYSGTPAAIPGTFEAADYDKGGEGIAYHDDNPANTGPGVYRTDEGVDIENASEGGHDIGWTVAGEWLIYTVNVAETGTYKVETRVASPGDAGRFHIEFDGVNQTGTLIVPNTGGYQNWTGVTATVELTAGRHVMRFFLENSGYNLHNFIFTKQ</sequence>
<name>A0ABP8FUQ4_9BACT</name>
<dbReference type="Gene3D" id="2.60.120.260">
    <property type="entry name" value="Galactose-binding domain-like"/>
    <property type="match status" value="2"/>
</dbReference>
<dbReference type="PANTHER" id="PTHR40469">
    <property type="entry name" value="SECRETED GLYCOSYL HYDROLASE"/>
    <property type="match status" value="1"/>
</dbReference>
<dbReference type="PANTHER" id="PTHR40469:SF2">
    <property type="entry name" value="GALACTOSE-BINDING DOMAIN-LIKE SUPERFAMILY PROTEIN"/>
    <property type="match status" value="1"/>
</dbReference>
<dbReference type="RefSeq" id="WP_344978844.1">
    <property type="nucleotide sequence ID" value="NZ_BAABFN010000004.1"/>
</dbReference>
<dbReference type="Gene3D" id="2.30.180.10">
    <property type="entry name" value="FAS1 domain"/>
    <property type="match status" value="1"/>
</dbReference>
<dbReference type="EMBL" id="BAABFN010000004">
    <property type="protein sequence ID" value="GAA4311271.1"/>
    <property type="molecule type" value="Genomic_DNA"/>
</dbReference>
<keyword evidence="1 2" id="KW-0732">Signal</keyword>
<organism evidence="4 5">
    <name type="scientific">Compostibacter hankyongensis</name>
    <dbReference type="NCBI Taxonomy" id="1007089"/>
    <lineage>
        <taxon>Bacteria</taxon>
        <taxon>Pseudomonadati</taxon>
        <taxon>Bacteroidota</taxon>
        <taxon>Chitinophagia</taxon>
        <taxon>Chitinophagales</taxon>
        <taxon>Chitinophagaceae</taxon>
        <taxon>Compostibacter</taxon>
    </lineage>
</organism>
<reference evidence="5" key="1">
    <citation type="journal article" date="2019" name="Int. J. Syst. Evol. Microbiol.">
        <title>The Global Catalogue of Microorganisms (GCM) 10K type strain sequencing project: providing services to taxonomists for standard genome sequencing and annotation.</title>
        <authorList>
            <consortium name="The Broad Institute Genomics Platform"/>
            <consortium name="The Broad Institute Genome Sequencing Center for Infectious Disease"/>
            <person name="Wu L."/>
            <person name="Ma J."/>
        </authorList>
    </citation>
    <scope>NUCLEOTIDE SEQUENCE [LARGE SCALE GENOMIC DNA]</scope>
    <source>
        <strain evidence="5">JCM 17664</strain>
    </source>
</reference>
<dbReference type="InterPro" id="IPR008979">
    <property type="entry name" value="Galactose-bd-like_sf"/>
</dbReference>
<proteinExistence type="predicted"/>
<dbReference type="SUPFAM" id="SSF49785">
    <property type="entry name" value="Galactose-binding domain-like"/>
    <property type="match status" value="2"/>
</dbReference>
<accession>A0ABP8FUQ4</accession>
<dbReference type="InterPro" id="IPR036378">
    <property type="entry name" value="FAS1_dom_sf"/>
</dbReference>
<dbReference type="Proteomes" id="UP001501207">
    <property type="component" value="Unassembled WGS sequence"/>
</dbReference>
<dbReference type="SMART" id="SM00606">
    <property type="entry name" value="CBD_IV"/>
    <property type="match status" value="2"/>
</dbReference>
<gene>
    <name evidence="4" type="ORF">GCM10023143_20290</name>
</gene>
<dbReference type="InterPro" id="IPR005084">
    <property type="entry name" value="CBM6"/>
</dbReference>
<keyword evidence="5" id="KW-1185">Reference proteome</keyword>
<feature type="signal peptide" evidence="2">
    <location>
        <begin position="1"/>
        <end position="25"/>
    </location>
</feature>
<dbReference type="PROSITE" id="PS51175">
    <property type="entry name" value="CBM6"/>
    <property type="match status" value="2"/>
</dbReference>
<dbReference type="Pfam" id="PF02469">
    <property type="entry name" value="Fasciclin"/>
    <property type="match status" value="1"/>
</dbReference>
<evidence type="ECO:0000259" key="3">
    <source>
        <dbReference type="PROSITE" id="PS51175"/>
    </source>
</evidence>
<dbReference type="CDD" id="cd04080">
    <property type="entry name" value="CBM6_cellulase-like"/>
    <property type="match status" value="2"/>
</dbReference>
<evidence type="ECO:0000313" key="5">
    <source>
        <dbReference type="Proteomes" id="UP001501207"/>
    </source>
</evidence>
<dbReference type="InterPro" id="IPR000782">
    <property type="entry name" value="FAS1_domain"/>
</dbReference>
<comment type="caution">
    <text evidence="4">The sequence shown here is derived from an EMBL/GenBank/DDBJ whole genome shotgun (WGS) entry which is preliminary data.</text>
</comment>
<dbReference type="InterPro" id="IPR006584">
    <property type="entry name" value="Cellulose-bd_IV"/>
</dbReference>
<feature type="domain" description="CBM6" evidence="3">
    <location>
        <begin position="390"/>
        <end position="530"/>
    </location>
</feature>
<evidence type="ECO:0000256" key="2">
    <source>
        <dbReference type="SAM" id="SignalP"/>
    </source>
</evidence>
<protein>
    <recommendedName>
        <fullName evidence="3">CBM6 domain-containing protein</fullName>
    </recommendedName>
</protein>
<dbReference type="SUPFAM" id="SSF82153">
    <property type="entry name" value="FAS1 domain"/>
    <property type="match status" value="1"/>
</dbReference>
<feature type="domain" description="CBM6" evidence="3">
    <location>
        <begin position="238"/>
        <end position="371"/>
    </location>
</feature>
<evidence type="ECO:0000313" key="4">
    <source>
        <dbReference type="EMBL" id="GAA4311271.1"/>
    </source>
</evidence>
<dbReference type="Pfam" id="PF03422">
    <property type="entry name" value="CBM_6"/>
    <property type="match status" value="2"/>
</dbReference>
<feature type="chain" id="PRO_5046296759" description="CBM6 domain-containing protein" evidence="2">
    <location>
        <begin position="26"/>
        <end position="532"/>
    </location>
</feature>